<evidence type="ECO:0000256" key="2">
    <source>
        <dbReference type="ARBA" id="ARBA00023125"/>
    </source>
</evidence>
<dbReference type="PROSITE" id="PS00041">
    <property type="entry name" value="HTH_ARAC_FAMILY_1"/>
    <property type="match status" value="1"/>
</dbReference>
<evidence type="ECO:0000313" key="6">
    <source>
        <dbReference type="Proteomes" id="UP000650424"/>
    </source>
</evidence>
<dbReference type="PROSITE" id="PS01124">
    <property type="entry name" value="HTH_ARAC_FAMILY_2"/>
    <property type="match status" value="1"/>
</dbReference>
<dbReference type="Proteomes" id="UP000650424">
    <property type="component" value="Unassembled WGS sequence"/>
</dbReference>
<comment type="caution">
    <text evidence="5">The sequence shown here is derived from an EMBL/GenBank/DDBJ whole genome shotgun (WGS) entry which is preliminary data.</text>
</comment>
<dbReference type="SUPFAM" id="SSF46689">
    <property type="entry name" value="Homeodomain-like"/>
    <property type="match status" value="2"/>
</dbReference>
<dbReference type="Gene3D" id="1.10.10.60">
    <property type="entry name" value="Homeodomain-like"/>
    <property type="match status" value="1"/>
</dbReference>
<dbReference type="Pfam" id="PF12833">
    <property type="entry name" value="HTH_18"/>
    <property type="match status" value="1"/>
</dbReference>
<name>A0ABR6ZU32_9BURK</name>
<proteinExistence type="predicted"/>
<protein>
    <submittedName>
        <fullName evidence="5">Helix-turn-helix transcriptional regulator</fullName>
    </submittedName>
</protein>
<dbReference type="PANTHER" id="PTHR46796">
    <property type="entry name" value="HTH-TYPE TRANSCRIPTIONAL ACTIVATOR RHAS-RELATED"/>
    <property type="match status" value="1"/>
</dbReference>
<evidence type="ECO:0000313" key="5">
    <source>
        <dbReference type="EMBL" id="MBC3919124.1"/>
    </source>
</evidence>
<sequence>MVIRRTRTEFWGAGPQGRETPGFSFHLLAANPPEDEVQTHMHEEAHFVLVLSGAYMSSARHAPAMSNTPLLIFNPAGTTHRDRFLGGRGRFLAISGGDAAGFGFATSLRDLYALQVATRIAADFQRKNLSQLQLEGGAQQLLAACSPLTSDESRHASQPPVWLKQAFEMIFTSDDPGLSVADVAAFAGVHPVHLARVFRRYLHCSPGDYLRGRRLERAAAVIGTATASLADAAFATGFVDQAHLTRSFRQTFGLTPGAWRARVQGRPDEQGRMLRRYKPVR</sequence>
<evidence type="ECO:0000259" key="4">
    <source>
        <dbReference type="PROSITE" id="PS01124"/>
    </source>
</evidence>
<keyword evidence="2" id="KW-0238">DNA-binding</keyword>
<dbReference type="SMART" id="SM00342">
    <property type="entry name" value="HTH_ARAC"/>
    <property type="match status" value="1"/>
</dbReference>
<accession>A0ABR6ZU32</accession>
<dbReference type="InterPro" id="IPR018060">
    <property type="entry name" value="HTH_AraC"/>
</dbReference>
<dbReference type="InterPro" id="IPR018062">
    <property type="entry name" value="HTH_AraC-typ_CS"/>
</dbReference>
<keyword evidence="6" id="KW-1185">Reference proteome</keyword>
<evidence type="ECO:0000256" key="3">
    <source>
        <dbReference type="ARBA" id="ARBA00023163"/>
    </source>
</evidence>
<dbReference type="EMBL" id="JACOGF010000008">
    <property type="protein sequence ID" value="MBC3919124.1"/>
    <property type="molecule type" value="Genomic_DNA"/>
</dbReference>
<reference evidence="5 6" key="1">
    <citation type="submission" date="2020-08" db="EMBL/GenBank/DDBJ databases">
        <title>Novel species isolated from subtropical streams in China.</title>
        <authorList>
            <person name="Lu H."/>
        </authorList>
    </citation>
    <scope>NUCLEOTIDE SEQUENCE [LARGE SCALE GENOMIC DNA]</scope>
    <source>
        <strain evidence="5 6">CY18W</strain>
    </source>
</reference>
<feature type="domain" description="HTH araC/xylS-type" evidence="4">
    <location>
        <begin position="164"/>
        <end position="262"/>
    </location>
</feature>
<organism evidence="5 6">
    <name type="scientific">Undibacterium hunanense</name>
    <dbReference type="NCBI Taxonomy" id="2762292"/>
    <lineage>
        <taxon>Bacteria</taxon>
        <taxon>Pseudomonadati</taxon>
        <taxon>Pseudomonadota</taxon>
        <taxon>Betaproteobacteria</taxon>
        <taxon>Burkholderiales</taxon>
        <taxon>Oxalobacteraceae</taxon>
        <taxon>Undibacterium</taxon>
    </lineage>
</organism>
<gene>
    <name evidence="5" type="ORF">H8L32_16655</name>
</gene>
<dbReference type="RefSeq" id="WP_186948388.1">
    <property type="nucleotide sequence ID" value="NZ_JACOGF010000008.1"/>
</dbReference>
<keyword evidence="1" id="KW-0805">Transcription regulation</keyword>
<evidence type="ECO:0000256" key="1">
    <source>
        <dbReference type="ARBA" id="ARBA00023015"/>
    </source>
</evidence>
<dbReference type="InterPro" id="IPR050204">
    <property type="entry name" value="AraC_XylS_family_regulators"/>
</dbReference>
<keyword evidence="3" id="KW-0804">Transcription</keyword>
<dbReference type="InterPro" id="IPR009057">
    <property type="entry name" value="Homeodomain-like_sf"/>
</dbReference>